<name>G3AIG5_SPAPN</name>
<reference evidence="2 3" key="1">
    <citation type="journal article" date="2011" name="Proc. Natl. Acad. Sci. U.S.A.">
        <title>Comparative genomics of xylose-fermenting fungi for enhanced biofuel production.</title>
        <authorList>
            <person name="Wohlbach D.J."/>
            <person name="Kuo A."/>
            <person name="Sato T.K."/>
            <person name="Potts K.M."/>
            <person name="Salamov A.A."/>
            <person name="LaButti K.M."/>
            <person name="Sun H."/>
            <person name="Clum A."/>
            <person name="Pangilinan J.L."/>
            <person name="Lindquist E.A."/>
            <person name="Lucas S."/>
            <person name="Lapidus A."/>
            <person name="Jin M."/>
            <person name="Gunawan C."/>
            <person name="Balan V."/>
            <person name="Dale B.E."/>
            <person name="Jeffries T.W."/>
            <person name="Zinkel R."/>
            <person name="Barry K.W."/>
            <person name="Grigoriev I.V."/>
            <person name="Gasch A.P."/>
        </authorList>
    </citation>
    <scope>NUCLEOTIDE SEQUENCE [LARGE SCALE GENOMIC DNA]</scope>
    <source>
        <strain evidence="3">NRRL Y-27907 / 11-Y1</strain>
    </source>
</reference>
<accession>G3AIG5</accession>
<feature type="compositionally biased region" description="Polar residues" evidence="1">
    <location>
        <begin position="446"/>
        <end position="458"/>
    </location>
</feature>
<feature type="compositionally biased region" description="Polar residues" evidence="1">
    <location>
        <begin position="466"/>
        <end position="484"/>
    </location>
</feature>
<feature type="region of interest" description="Disordered" evidence="1">
    <location>
        <begin position="407"/>
        <end position="556"/>
    </location>
</feature>
<feature type="region of interest" description="Disordered" evidence="1">
    <location>
        <begin position="627"/>
        <end position="647"/>
    </location>
</feature>
<dbReference type="PRINTS" id="PR02082">
    <property type="entry name" value="GLC7IP4"/>
</dbReference>
<evidence type="ECO:0000313" key="3">
    <source>
        <dbReference type="Proteomes" id="UP000000709"/>
    </source>
</evidence>
<protein>
    <submittedName>
        <fullName evidence="2">Uncharacterized protein</fullName>
    </submittedName>
</protein>
<dbReference type="GO" id="GO:0019888">
    <property type="term" value="F:protein phosphatase regulator activity"/>
    <property type="evidence" value="ECO:0007669"/>
    <property type="project" value="InterPro"/>
</dbReference>
<dbReference type="HOGENOM" id="CLU_317348_0_0_1"/>
<evidence type="ECO:0000313" key="2">
    <source>
        <dbReference type="EMBL" id="EGW34435.1"/>
    </source>
</evidence>
<dbReference type="OrthoDB" id="4087202at2759"/>
<dbReference type="GeneID" id="18875046"/>
<dbReference type="FunCoup" id="G3AIG5">
    <property type="interactions" value="94"/>
</dbReference>
<gene>
    <name evidence="2" type="ORF">SPAPADRAFT_65572</name>
</gene>
<feature type="compositionally biased region" description="Low complexity" evidence="1">
    <location>
        <begin position="416"/>
        <end position="445"/>
    </location>
</feature>
<feature type="compositionally biased region" description="Low complexity" evidence="1">
    <location>
        <begin position="495"/>
        <end position="518"/>
    </location>
</feature>
<dbReference type="GO" id="GO:0005737">
    <property type="term" value="C:cytoplasm"/>
    <property type="evidence" value="ECO:0007669"/>
    <property type="project" value="InterPro"/>
</dbReference>
<evidence type="ECO:0000256" key="1">
    <source>
        <dbReference type="SAM" id="MobiDB-lite"/>
    </source>
</evidence>
<dbReference type="InterPro" id="IPR026241">
    <property type="entry name" value="GIP4"/>
</dbReference>
<dbReference type="EMBL" id="GL996500">
    <property type="protein sequence ID" value="EGW34435.1"/>
    <property type="molecule type" value="Genomic_DNA"/>
</dbReference>
<dbReference type="RefSeq" id="XP_007374019.1">
    <property type="nucleotide sequence ID" value="XM_007373957.1"/>
</dbReference>
<dbReference type="AlphaFoldDB" id="G3AIG5"/>
<organism evidence="3">
    <name type="scientific">Spathaspora passalidarum (strain NRRL Y-27907 / 11-Y1)</name>
    <dbReference type="NCBI Taxonomy" id="619300"/>
    <lineage>
        <taxon>Eukaryota</taxon>
        <taxon>Fungi</taxon>
        <taxon>Dikarya</taxon>
        <taxon>Ascomycota</taxon>
        <taxon>Saccharomycotina</taxon>
        <taxon>Pichiomycetes</taxon>
        <taxon>Debaryomycetaceae</taxon>
        <taxon>Spathaspora</taxon>
    </lineage>
</organism>
<keyword evidence="3" id="KW-1185">Reference proteome</keyword>
<dbReference type="Proteomes" id="UP000000709">
    <property type="component" value="Unassembled WGS sequence"/>
</dbReference>
<dbReference type="GO" id="GO:0008157">
    <property type="term" value="F:protein phosphatase 1 binding"/>
    <property type="evidence" value="ECO:0007669"/>
    <property type="project" value="InterPro"/>
</dbReference>
<dbReference type="KEGG" id="spaa:SPAPADRAFT_65572"/>
<proteinExistence type="predicted"/>
<dbReference type="eggNOG" id="ENOG502S8NP">
    <property type="taxonomic scope" value="Eukaryota"/>
</dbReference>
<dbReference type="OMA" id="WYKKPAV"/>
<dbReference type="InParanoid" id="G3AIG5"/>
<sequence>MSDENSNANQSNGVNAPTSITSLDCKILQYQYAIMKLETLLKLTKHIIDNQQFPLMHYITLLPANIFSINDKAFDAKIELLSNFELFKNTPITISALTSHIPYDTADTAVVPLETLPELTTAIKCVRAFESLCTTCLQGYRKRLAAAQTEKPNTYGGELERIINEDILAMELKSEDFTFPKPEDCDFSDPDFLDATLIDIDIKQVFTVCSHLETILDKLKPQIDELKKCNLDTMSYHLHRIFLITLHMNETYTSFRRYGRKIYLSNYDHLTDSKFVIQAKNQTHFRGLLSNMDELFNSGKKNGILIANLTRLLRQSAEFEVNAKNIQLLINFVNQGYLMLENSMTKLKQFGLSWVLTELKFRRAYNLPKKNLFELFQTIPEFKQQPKEQPKPTLVLPNSNISNNKLEAFPSISNDNNNRLRAPLSPLRRSRSSSNSSISSIPSINGQLSVPSSNTRRSVSPKPVYTQENASTSVIPSGSPTRTVGTRRRSNSQPIGNSGAATSGAAAAITRTGSISSSLQNELSRRRSNGSISSPLRNKPAVIAEEEKSETKKTSSAAAAATAGAASAVAANTAKASASQRFQQHLKQGAKNGAKNGALMTQTAAKLTTMTFDPNNPSKVPLRKYIDPPAPPPAPAPISSSPPKVSPIKKETVTQRNTRANSVVMSESELSDITSESITSSSSSVNGTGKKVRFTGVPKWTEAEDAPTKYSHTILRNFGVFRKPVRLAKSDQLLKEESMSFRHSKV</sequence>